<evidence type="ECO:0000256" key="1">
    <source>
        <dbReference type="ARBA" id="ARBA00022908"/>
    </source>
</evidence>
<name>A0ABU2WER5_9GAMM</name>
<dbReference type="Pfam" id="PF13495">
    <property type="entry name" value="Phage_int_SAM_4"/>
    <property type="match status" value="1"/>
</dbReference>
<keyword evidence="1" id="KW-0229">DNA integration</keyword>
<dbReference type="Gene3D" id="1.10.150.130">
    <property type="match status" value="1"/>
</dbReference>
<dbReference type="InterPro" id="IPR004107">
    <property type="entry name" value="Integrase_SAM-like_N"/>
</dbReference>
<evidence type="ECO:0000256" key="3">
    <source>
        <dbReference type="PROSITE-ProRule" id="PRU01248"/>
    </source>
</evidence>
<proteinExistence type="predicted"/>
<evidence type="ECO:0000313" key="5">
    <source>
        <dbReference type="EMBL" id="MDT0496109.1"/>
    </source>
</evidence>
<dbReference type="RefSeq" id="WP_311363652.1">
    <property type="nucleotide sequence ID" value="NZ_JAVRIC010000002.1"/>
</dbReference>
<evidence type="ECO:0000259" key="4">
    <source>
        <dbReference type="PROSITE" id="PS51900"/>
    </source>
</evidence>
<keyword evidence="2 3" id="KW-0238">DNA-binding</keyword>
<accession>A0ABU2WER5</accession>
<dbReference type="Proteomes" id="UP001254608">
    <property type="component" value="Unassembled WGS sequence"/>
</dbReference>
<dbReference type="PROSITE" id="PS51900">
    <property type="entry name" value="CB"/>
    <property type="match status" value="1"/>
</dbReference>
<keyword evidence="6" id="KW-1185">Reference proteome</keyword>
<dbReference type="InterPro" id="IPR044068">
    <property type="entry name" value="CB"/>
</dbReference>
<evidence type="ECO:0000256" key="2">
    <source>
        <dbReference type="ARBA" id="ARBA00023125"/>
    </source>
</evidence>
<reference evidence="5 6" key="1">
    <citation type="submission" date="2023-09" db="EMBL/GenBank/DDBJ databases">
        <authorList>
            <person name="Rey-Velasco X."/>
        </authorList>
    </citation>
    <scope>NUCLEOTIDE SEQUENCE [LARGE SCALE GENOMIC DNA]</scope>
    <source>
        <strain evidence="5 6">W345</strain>
    </source>
</reference>
<organism evidence="5 6">
    <name type="scientific">Banduia mediterranea</name>
    <dbReference type="NCBI Taxonomy" id="3075609"/>
    <lineage>
        <taxon>Bacteria</taxon>
        <taxon>Pseudomonadati</taxon>
        <taxon>Pseudomonadota</taxon>
        <taxon>Gammaproteobacteria</taxon>
        <taxon>Nevskiales</taxon>
        <taxon>Algiphilaceae</taxon>
        <taxon>Banduia</taxon>
    </lineage>
</organism>
<dbReference type="EMBL" id="JAVRIC010000002">
    <property type="protein sequence ID" value="MDT0496109.1"/>
    <property type="molecule type" value="Genomic_DNA"/>
</dbReference>
<protein>
    <submittedName>
        <fullName evidence="5">Phage integrase N-terminal SAM-like domain-containing protein</fullName>
    </submittedName>
</protein>
<dbReference type="InterPro" id="IPR010998">
    <property type="entry name" value="Integrase_recombinase_N"/>
</dbReference>
<evidence type="ECO:0000313" key="6">
    <source>
        <dbReference type="Proteomes" id="UP001254608"/>
    </source>
</evidence>
<gene>
    <name evidence="5" type="ORF">RM530_01840</name>
</gene>
<feature type="domain" description="Core-binding (CB)" evidence="4">
    <location>
        <begin position="1"/>
        <end position="64"/>
    </location>
</feature>
<comment type="caution">
    <text evidence="5">The sequence shown here is derived from an EMBL/GenBank/DDBJ whole genome shotgun (WGS) entry which is preliminary data.</text>
</comment>
<sequence length="96" mass="10933">MRTEDTCVHWIKRFIVFHGKRHPANMGAGEVEAFLSHLAVDLNVAANTQNLALASVLFLYRDVLDVDLPWMSDVSRARKPQRFPVVLSRSEVERSV</sequence>